<reference evidence="6" key="1">
    <citation type="submission" date="2023-12" db="EMBL/GenBank/DDBJ databases">
        <title>Genome assembly of Anisodus tanguticus.</title>
        <authorList>
            <person name="Wang Y.-J."/>
        </authorList>
    </citation>
    <scope>NUCLEOTIDE SEQUENCE</scope>
    <source>
        <strain evidence="6">KB-2021</strain>
        <tissue evidence="6">Leaf</tissue>
    </source>
</reference>
<organism evidence="6 7">
    <name type="scientific">Anisodus tanguticus</name>
    <dbReference type="NCBI Taxonomy" id="243964"/>
    <lineage>
        <taxon>Eukaryota</taxon>
        <taxon>Viridiplantae</taxon>
        <taxon>Streptophyta</taxon>
        <taxon>Embryophyta</taxon>
        <taxon>Tracheophyta</taxon>
        <taxon>Spermatophyta</taxon>
        <taxon>Magnoliopsida</taxon>
        <taxon>eudicotyledons</taxon>
        <taxon>Gunneridae</taxon>
        <taxon>Pentapetalae</taxon>
        <taxon>asterids</taxon>
        <taxon>lamiids</taxon>
        <taxon>Solanales</taxon>
        <taxon>Solanaceae</taxon>
        <taxon>Solanoideae</taxon>
        <taxon>Hyoscyameae</taxon>
        <taxon>Anisodus</taxon>
    </lineage>
</organism>
<comment type="caution">
    <text evidence="6">The sequence shown here is derived from an EMBL/GenBank/DDBJ whole genome shotgun (WGS) entry which is preliminary data.</text>
</comment>
<dbReference type="Gene3D" id="3.40.50.300">
    <property type="entry name" value="P-loop containing nucleotide triphosphate hydrolases"/>
    <property type="match status" value="1"/>
</dbReference>
<dbReference type="GO" id="GO:0042626">
    <property type="term" value="F:ATPase-coupled transmembrane transporter activity"/>
    <property type="evidence" value="ECO:0007669"/>
    <property type="project" value="TreeGrafter"/>
</dbReference>
<evidence type="ECO:0000256" key="5">
    <source>
        <dbReference type="ARBA" id="ARBA00023136"/>
    </source>
</evidence>
<sequence>MSHTKESLNDFSGEAREGEIMAVLIALSKRIMAVLGVSGSGKSTLIDALADRIARQSLHALNGEVLESKFLKMISAYVMRFFFDEVMISSIKQKASKTCSNTKT</sequence>
<dbReference type="AlphaFoldDB" id="A0AAE1QVY6"/>
<evidence type="ECO:0000256" key="4">
    <source>
        <dbReference type="ARBA" id="ARBA00022989"/>
    </source>
</evidence>
<dbReference type="GO" id="GO:0016020">
    <property type="term" value="C:membrane"/>
    <property type="evidence" value="ECO:0007669"/>
    <property type="project" value="UniProtKB-SubCell"/>
</dbReference>
<accession>A0AAE1QVY6</accession>
<dbReference type="EMBL" id="JAVYJV010000023">
    <property type="protein sequence ID" value="KAK4339177.1"/>
    <property type="molecule type" value="Genomic_DNA"/>
</dbReference>
<evidence type="ECO:0000313" key="7">
    <source>
        <dbReference type="Proteomes" id="UP001291623"/>
    </source>
</evidence>
<dbReference type="PANTHER" id="PTHR48041">
    <property type="entry name" value="ABC TRANSPORTER G FAMILY MEMBER 28"/>
    <property type="match status" value="1"/>
</dbReference>
<evidence type="ECO:0000256" key="1">
    <source>
        <dbReference type="ARBA" id="ARBA00004141"/>
    </source>
</evidence>
<dbReference type="PANTHER" id="PTHR48041:SF109">
    <property type="entry name" value="ABC TRANSPORTER G FAMILY MEMBER 20"/>
    <property type="match status" value="1"/>
</dbReference>
<keyword evidence="2" id="KW-0813">Transport</keyword>
<dbReference type="InterPro" id="IPR050352">
    <property type="entry name" value="ABCG_transporters"/>
</dbReference>
<proteinExistence type="predicted"/>
<keyword evidence="3" id="KW-0812">Transmembrane</keyword>
<protein>
    <submittedName>
        <fullName evidence="6">Uncharacterized protein</fullName>
    </submittedName>
</protein>
<evidence type="ECO:0000313" key="6">
    <source>
        <dbReference type="EMBL" id="KAK4339177.1"/>
    </source>
</evidence>
<name>A0AAE1QVY6_9SOLA</name>
<gene>
    <name evidence="6" type="ORF">RND71_040639</name>
</gene>
<evidence type="ECO:0000256" key="2">
    <source>
        <dbReference type="ARBA" id="ARBA00022448"/>
    </source>
</evidence>
<dbReference type="InterPro" id="IPR027417">
    <property type="entry name" value="P-loop_NTPase"/>
</dbReference>
<dbReference type="Proteomes" id="UP001291623">
    <property type="component" value="Unassembled WGS sequence"/>
</dbReference>
<keyword evidence="7" id="KW-1185">Reference proteome</keyword>
<keyword evidence="4" id="KW-1133">Transmembrane helix</keyword>
<evidence type="ECO:0000256" key="3">
    <source>
        <dbReference type="ARBA" id="ARBA00022692"/>
    </source>
</evidence>
<comment type="subcellular location">
    <subcellularLocation>
        <location evidence="1">Membrane</location>
        <topology evidence="1">Multi-pass membrane protein</topology>
    </subcellularLocation>
</comment>
<dbReference type="SUPFAM" id="SSF52540">
    <property type="entry name" value="P-loop containing nucleoside triphosphate hydrolases"/>
    <property type="match status" value="1"/>
</dbReference>
<keyword evidence="5" id="KW-0472">Membrane</keyword>